<dbReference type="GO" id="GO:0006633">
    <property type="term" value="P:fatty acid biosynthetic process"/>
    <property type="evidence" value="ECO:0007669"/>
    <property type="project" value="UniProtKB-KW"/>
</dbReference>
<dbReference type="InterPro" id="IPR004045">
    <property type="entry name" value="Glutathione_S-Trfase_N"/>
</dbReference>
<dbReference type="InterPro" id="IPR040079">
    <property type="entry name" value="Glutathione_S-Trfase"/>
</dbReference>
<dbReference type="AlphaFoldDB" id="A0AAQ3KEK8"/>
<dbReference type="Gene3D" id="1.20.1050.10">
    <property type="match status" value="1"/>
</dbReference>
<dbReference type="SFLD" id="SFLDS00019">
    <property type="entry name" value="Glutathione_Transferase_(cytos"/>
    <property type="match status" value="1"/>
</dbReference>
<dbReference type="SFLD" id="SFLDG01182">
    <property type="entry name" value="Prostaglandin_E_synthase_like"/>
    <property type="match status" value="1"/>
</dbReference>
<dbReference type="InterPro" id="IPR034335">
    <property type="entry name" value="PGES2_C"/>
</dbReference>
<comment type="similarity">
    <text evidence="2">Belongs to the GST superfamily.</text>
</comment>
<evidence type="ECO:0000256" key="13">
    <source>
        <dbReference type="ARBA" id="ARBA00023160"/>
    </source>
</evidence>
<organism evidence="20 21">
    <name type="scientific">Canna indica</name>
    <name type="common">Indian-shot</name>
    <dbReference type="NCBI Taxonomy" id="4628"/>
    <lineage>
        <taxon>Eukaryota</taxon>
        <taxon>Viridiplantae</taxon>
        <taxon>Streptophyta</taxon>
        <taxon>Embryophyta</taxon>
        <taxon>Tracheophyta</taxon>
        <taxon>Spermatophyta</taxon>
        <taxon>Magnoliopsida</taxon>
        <taxon>Liliopsida</taxon>
        <taxon>Zingiberales</taxon>
        <taxon>Cannaceae</taxon>
        <taxon>Canna</taxon>
    </lineage>
</organism>
<dbReference type="PROSITE" id="PS00195">
    <property type="entry name" value="GLUTAREDOXIN_1"/>
    <property type="match status" value="1"/>
</dbReference>
<dbReference type="GO" id="GO:0012505">
    <property type="term" value="C:endomembrane system"/>
    <property type="evidence" value="ECO:0007669"/>
    <property type="project" value="UniProtKB-SubCell"/>
</dbReference>
<keyword evidence="11" id="KW-0443">Lipid metabolism</keyword>
<evidence type="ECO:0000256" key="6">
    <source>
        <dbReference type="ARBA" id="ARBA00022516"/>
    </source>
</evidence>
<dbReference type="Pfam" id="PF13417">
    <property type="entry name" value="GST_N_3"/>
    <property type="match status" value="1"/>
</dbReference>
<dbReference type="GO" id="GO:0005739">
    <property type="term" value="C:mitochondrion"/>
    <property type="evidence" value="ECO:0007669"/>
    <property type="project" value="TreeGrafter"/>
</dbReference>
<evidence type="ECO:0000256" key="7">
    <source>
        <dbReference type="ARBA" id="ARBA00022585"/>
    </source>
</evidence>
<keyword evidence="14" id="KW-0413">Isomerase</keyword>
<keyword evidence="8" id="KW-0812">Transmembrane</keyword>
<evidence type="ECO:0000313" key="21">
    <source>
        <dbReference type="Proteomes" id="UP001327560"/>
    </source>
</evidence>
<dbReference type="Proteomes" id="UP001327560">
    <property type="component" value="Chromosome 4"/>
</dbReference>
<evidence type="ECO:0000256" key="3">
    <source>
        <dbReference type="ARBA" id="ARBA00012203"/>
    </source>
</evidence>
<evidence type="ECO:0000256" key="8">
    <source>
        <dbReference type="ARBA" id="ARBA00022692"/>
    </source>
</evidence>
<comment type="pathway">
    <text evidence="1">Lipid metabolism; prostaglandin biosynthesis.</text>
</comment>
<reference evidence="20 21" key="1">
    <citation type="submission" date="2023-10" db="EMBL/GenBank/DDBJ databases">
        <title>Chromosome-scale genome assembly provides insights into flower coloration mechanisms of Canna indica.</title>
        <authorList>
            <person name="Li C."/>
        </authorList>
    </citation>
    <scope>NUCLEOTIDE SEQUENCE [LARGE SCALE GENOMIC DNA]</scope>
    <source>
        <tissue evidence="20">Flower</tissue>
    </source>
</reference>
<dbReference type="Gene3D" id="3.40.30.10">
    <property type="entry name" value="Glutaredoxin"/>
    <property type="match status" value="1"/>
</dbReference>
<evidence type="ECO:0000256" key="10">
    <source>
        <dbReference type="ARBA" id="ARBA00022989"/>
    </source>
</evidence>
<dbReference type="PANTHER" id="PTHR12782:SF5">
    <property type="entry name" value="PROSTAGLANDIN E SYNTHASE 2"/>
    <property type="match status" value="1"/>
</dbReference>
<evidence type="ECO:0000256" key="5">
    <source>
        <dbReference type="ARBA" id="ARBA00022501"/>
    </source>
</evidence>
<comment type="subcellular location">
    <subcellularLocation>
        <location evidence="18">Endomembrane system</location>
        <topology evidence="18">Single-pass membrane protein</topology>
    </subcellularLocation>
</comment>
<comment type="catalytic activity">
    <reaction evidence="15">
        <text>prostaglandin H2 = (12S)-hydroxy-(5Z,8E,10E)-heptadecatrienoate + malonaldehyde</text>
        <dbReference type="Rhea" id="RHEA:48644"/>
        <dbReference type="ChEBI" id="CHEBI:57405"/>
        <dbReference type="ChEBI" id="CHEBI:90694"/>
        <dbReference type="ChEBI" id="CHEBI:566274"/>
    </reaction>
    <physiologicalReaction direction="left-to-right" evidence="15">
        <dbReference type="Rhea" id="RHEA:48645"/>
    </physiologicalReaction>
</comment>
<keyword evidence="9" id="KW-0276">Fatty acid metabolism</keyword>
<dbReference type="InterPro" id="IPR036282">
    <property type="entry name" value="Glutathione-S-Trfase_C_sf"/>
</dbReference>
<dbReference type="PROSITE" id="PS51354">
    <property type="entry name" value="GLUTAREDOXIN_2"/>
    <property type="match status" value="1"/>
</dbReference>
<dbReference type="InterPro" id="IPR036249">
    <property type="entry name" value="Thioredoxin-like_sf"/>
</dbReference>
<evidence type="ECO:0000256" key="15">
    <source>
        <dbReference type="ARBA" id="ARBA00023930"/>
    </source>
</evidence>
<dbReference type="PROSITE" id="PS50404">
    <property type="entry name" value="GST_NTER"/>
    <property type="match status" value="1"/>
</dbReference>
<evidence type="ECO:0000256" key="14">
    <source>
        <dbReference type="ARBA" id="ARBA00023235"/>
    </source>
</evidence>
<keyword evidence="10" id="KW-1133">Transmembrane helix</keyword>
<sequence length="322" mass="35968">MRRAAHRVIAQSLLRRNLPPPPLSAAAASAQRTIPTAAASDFTASSLSRRWLFPLPAAPSRSVPFGLAGALSFSLTLVTAAEAKEPPAPELIPKDVVLYQYEACPFCNKVKAFLDYHDIPYKVVEVNPLSKKEIKWSDYKKVPILVVDGEQLTESSDIIKNLSHRFRPENSIIDEEEAKWLKWVDDHLVHTLSPNIYRTTSEALESFDYISKNGNFSTTEKFAVKYAGAAIMYMVSKKLKKKYNITDERAALYEAAQTWTTALDGRDFLGGSKPNLADLAVFGVLRPIRYLKAGKEMVENTKIGEWYERMEIAIGESARIAA</sequence>
<keyword evidence="12" id="KW-0472">Membrane</keyword>
<evidence type="ECO:0000256" key="4">
    <source>
        <dbReference type="ARBA" id="ARBA00019474"/>
    </source>
</evidence>
<accession>A0AAQ3KEK8</accession>
<evidence type="ECO:0000256" key="12">
    <source>
        <dbReference type="ARBA" id="ARBA00023136"/>
    </source>
</evidence>
<proteinExistence type="inferred from homology"/>
<evidence type="ECO:0000256" key="9">
    <source>
        <dbReference type="ARBA" id="ARBA00022832"/>
    </source>
</evidence>
<keyword evidence="7" id="KW-0643">Prostaglandin biosynthesis</keyword>
<evidence type="ECO:0000256" key="18">
    <source>
        <dbReference type="ARBA" id="ARBA00037847"/>
    </source>
</evidence>
<protein>
    <recommendedName>
        <fullName evidence="4">Prostaglandin E synthase 2</fullName>
        <ecNumber evidence="3">5.3.99.3</ecNumber>
    </recommendedName>
    <alternativeName>
        <fullName evidence="17">Microsomal prostaglandin E synthase 2</fullName>
    </alternativeName>
</protein>
<dbReference type="EC" id="5.3.99.3" evidence="3"/>
<evidence type="ECO:0000259" key="19">
    <source>
        <dbReference type="PROSITE" id="PS50404"/>
    </source>
</evidence>
<dbReference type="InterPro" id="IPR034334">
    <property type="entry name" value="PGES2"/>
</dbReference>
<evidence type="ECO:0000256" key="11">
    <source>
        <dbReference type="ARBA" id="ARBA00023098"/>
    </source>
</evidence>
<keyword evidence="13" id="KW-0275">Fatty acid biosynthesis</keyword>
<keyword evidence="21" id="KW-1185">Reference proteome</keyword>
<dbReference type="SUPFAM" id="SSF47616">
    <property type="entry name" value="GST C-terminal domain-like"/>
    <property type="match status" value="1"/>
</dbReference>
<keyword evidence="5" id="KW-0644">Prostaglandin metabolism</keyword>
<evidence type="ECO:0000256" key="1">
    <source>
        <dbReference type="ARBA" id="ARBA00004702"/>
    </source>
</evidence>
<dbReference type="CDD" id="cd03197">
    <property type="entry name" value="GST_C_mPGES2"/>
    <property type="match status" value="1"/>
</dbReference>
<comment type="catalytic activity">
    <reaction evidence="16">
        <text>prostaglandin H2 = prostaglandin E2</text>
        <dbReference type="Rhea" id="RHEA:12893"/>
        <dbReference type="ChEBI" id="CHEBI:57405"/>
        <dbReference type="ChEBI" id="CHEBI:606564"/>
        <dbReference type="EC" id="5.3.99.3"/>
    </reaction>
    <physiologicalReaction direction="left-to-right" evidence="16">
        <dbReference type="Rhea" id="RHEA:12894"/>
    </physiologicalReaction>
</comment>
<name>A0AAQ3KEK8_9LILI</name>
<evidence type="ECO:0000256" key="2">
    <source>
        <dbReference type="ARBA" id="ARBA00007409"/>
    </source>
</evidence>
<dbReference type="GO" id="GO:0050220">
    <property type="term" value="F:prostaglandin-E synthase activity"/>
    <property type="evidence" value="ECO:0007669"/>
    <property type="project" value="UniProtKB-EC"/>
</dbReference>
<dbReference type="SUPFAM" id="SSF52833">
    <property type="entry name" value="Thioredoxin-like"/>
    <property type="match status" value="1"/>
</dbReference>
<evidence type="ECO:0000313" key="20">
    <source>
        <dbReference type="EMBL" id="WOL05945.1"/>
    </source>
</evidence>
<keyword evidence="6" id="KW-0444">Lipid biosynthesis</keyword>
<dbReference type="SFLD" id="SFLDG01203">
    <property type="entry name" value="Prostaglandin_E_synthase_like1"/>
    <property type="match status" value="1"/>
</dbReference>
<gene>
    <name evidence="20" type="ORF">Cni_G14676</name>
</gene>
<dbReference type="EMBL" id="CP136893">
    <property type="protein sequence ID" value="WOL05945.1"/>
    <property type="molecule type" value="Genomic_DNA"/>
</dbReference>
<dbReference type="Pfam" id="PF13410">
    <property type="entry name" value="GST_C_2"/>
    <property type="match status" value="1"/>
</dbReference>
<dbReference type="PANTHER" id="PTHR12782">
    <property type="entry name" value="MICROSOMAL PROSTAGLANDIN E SYNTHASE-2"/>
    <property type="match status" value="1"/>
</dbReference>
<evidence type="ECO:0000256" key="16">
    <source>
        <dbReference type="ARBA" id="ARBA00023931"/>
    </source>
</evidence>
<feature type="domain" description="GST N-terminal" evidence="19">
    <location>
        <begin position="94"/>
        <end position="170"/>
    </location>
</feature>
<evidence type="ECO:0000256" key="17">
    <source>
        <dbReference type="ARBA" id="ARBA00031041"/>
    </source>
</evidence>
<dbReference type="InterPro" id="IPR011767">
    <property type="entry name" value="GLR_AS"/>
</dbReference>